<proteinExistence type="inferred from homology"/>
<dbReference type="RefSeq" id="WP_220161293.1">
    <property type="nucleotide sequence ID" value="NZ_CP080507.1"/>
</dbReference>
<evidence type="ECO:0000256" key="1">
    <source>
        <dbReference type="ARBA" id="ARBA00004477"/>
    </source>
</evidence>
<dbReference type="InterPro" id="IPR009613">
    <property type="entry name" value="LMF"/>
</dbReference>
<dbReference type="GO" id="GO:0051604">
    <property type="term" value="P:protein maturation"/>
    <property type="evidence" value="ECO:0007669"/>
    <property type="project" value="InterPro"/>
</dbReference>
<dbReference type="InterPro" id="IPR011990">
    <property type="entry name" value="TPR-like_helical_dom_sf"/>
</dbReference>
<dbReference type="Pfam" id="PF25179">
    <property type="entry name" value="LMF1_C"/>
    <property type="match status" value="1"/>
</dbReference>
<keyword evidence="5 7" id="KW-1133">Transmembrane helix</keyword>
<protein>
    <submittedName>
        <fullName evidence="10">Lipase maturation factor family protein</fullName>
    </submittedName>
</protein>
<evidence type="ECO:0000259" key="9">
    <source>
        <dbReference type="Pfam" id="PF25179"/>
    </source>
</evidence>
<dbReference type="EMBL" id="CP080507">
    <property type="protein sequence ID" value="QYM78189.1"/>
    <property type="molecule type" value="Genomic_DNA"/>
</dbReference>
<evidence type="ECO:0000256" key="7">
    <source>
        <dbReference type="SAM" id="Phobius"/>
    </source>
</evidence>
<feature type="domain" description="Lipase maturation factor 1/2 N-terminal" evidence="8">
    <location>
        <begin position="150"/>
        <end position="309"/>
    </location>
</feature>
<dbReference type="KEGG" id="ole:K0B96_12865"/>
<dbReference type="InterPro" id="IPR057433">
    <property type="entry name" value="LMF1/2_C"/>
</dbReference>
<evidence type="ECO:0000256" key="3">
    <source>
        <dbReference type="ARBA" id="ARBA00022692"/>
    </source>
</evidence>
<evidence type="ECO:0000313" key="10">
    <source>
        <dbReference type="EMBL" id="QYM78189.1"/>
    </source>
</evidence>
<feature type="domain" description="Lipase maturation factor 1/2 C-terminal" evidence="9">
    <location>
        <begin position="390"/>
        <end position="524"/>
    </location>
</feature>
<gene>
    <name evidence="10" type="ORF">K0B96_12865</name>
</gene>
<keyword evidence="3 7" id="KW-0812">Transmembrane</keyword>
<dbReference type="AlphaFoldDB" id="A0A8F9XKL7"/>
<dbReference type="InterPro" id="IPR057434">
    <property type="entry name" value="LMF1/2_N"/>
</dbReference>
<feature type="transmembrane region" description="Helical" evidence="7">
    <location>
        <begin position="39"/>
        <end position="58"/>
    </location>
</feature>
<evidence type="ECO:0000256" key="2">
    <source>
        <dbReference type="ARBA" id="ARBA00005512"/>
    </source>
</evidence>
<feature type="transmembrane region" description="Helical" evidence="7">
    <location>
        <begin position="97"/>
        <end position="122"/>
    </location>
</feature>
<comment type="similarity">
    <text evidence="2">Belongs to the lipase maturation factor family.</text>
</comment>
<dbReference type="InterPro" id="IPR006597">
    <property type="entry name" value="Sel1-like"/>
</dbReference>
<keyword evidence="4" id="KW-0256">Endoplasmic reticulum</keyword>
<dbReference type="SUPFAM" id="SSF81901">
    <property type="entry name" value="HCP-like"/>
    <property type="match status" value="1"/>
</dbReference>
<evidence type="ECO:0000256" key="4">
    <source>
        <dbReference type="ARBA" id="ARBA00022824"/>
    </source>
</evidence>
<name>A0A8F9XKL7_9BACT</name>
<dbReference type="Pfam" id="PF08238">
    <property type="entry name" value="Sel1"/>
    <property type="match status" value="4"/>
</dbReference>
<evidence type="ECO:0000256" key="5">
    <source>
        <dbReference type="ARBA" id="ARBA00022989"/>
    </source>
</evidence>
<sequence length="738" mass="81469">MTAPRSSANSALKRGISGVGRELKAFAGLGDATFLWPRWFVLRAIGLVYVLVFSGVIVEREALIGPQGIAPLGEFFSFVKELHAGAAADLLHAPSLFWLNASPTMVTLLAWGGLVAAVALVLNLWPRMALFACWLLLLSFVATWQIFSGTQVDQLMLEAALLCIPFAPAGYRPGLGEASPPRPITVFMVRWFLFRVMFESGLVKVFVGDPHWRDFSALDVLYETSPFPTIIGYFDHHLPHAQHVIETGLTWLAEIVAPLVAIFGGRRGRWFAFVAWVGFQAGIQLTNNFGWLNTAAAAFGLVLLDDQMLASAAGWMRWSRLQHWIATRAALAQPVRPLPRWRRYGLRAALWTHFYVTIYVFALYLGLPETTRPFSLLAPLKTLFADFHSANPYTLYAGLLPERHAVEFEGSNDNGRTWRVYPFRYQPQRPDRMSGFIAPWYPRFEATLQVEATGDKLSPVFGVVARRLLEGSPAVLARFASNPFPDHPPTMMRLPVYRLRFTDWATYRATGNYWRKDYLGDYQPMLYVDDEGQVTVAASILDEVRVMAERGNAAAAQRLGLMYADGNGTAKNSRAAAKWLQLAAEHGETEARTRLGMMYTYGDGVAKNSVVAAQWFRLAAEQGDPVAEFFLGLSFAAGAGVPRDDAAAAAWYRQAAEQGHALAQYNLGLMYLQGQGLTADPAEAYVWFEVAALSGNQEGARGRDVAARALNAEQQAAAEKHAQAIVAKLKAAAVSPVK</sequence>
<feature type="transmembrane region" description="Helical" evidence="7">
    <location>
        <begin position="348"/>
        <end position="367"/>
    </location>
</feature>
<dbReference type="Pfam" id="PF06762">
    <property type="entry name" value="LMF1"/>
    <property type="match status" value="1"/>
</dbReference>
<evidence type="ECO:0000256" key="6">
    <source>
        <dbReference type="ARBA" id="ARBA00023136"/>
    </source>
</evidence>
<accession>A0A8F9XKL7</accession>
<feature type="transmembrane region" description="Helical" evidence="7">
    <location>
        <begin position="128"/>
        <end position="147"/>
    </location>
</feature>
<evidence type="ECO:0000259" key="8">
    <source>
        <dbReference type="Pfam" id="PF06762"/>
    </source>
</evidence>
<keyword evidence="11" id="KW-1185">Reference proteome</keyword>
<comment type="subcellular location">
    <subcellularLocation>
        <location evidence="1">Endoplasmic reticulum membrane</location>
        <topology evidence="1">Multi-pass membrane protein</topology>
    </subcellularLocation>
</comment>
<dbReference type="Gene3D" id="1.25.40.10">
    <property type="entry name" value="Tetratricopeptide repeat domain"/>
    <property type="match status" value="1"/>
</dbReference>
<organism evidence="10 11">
    <name type="scientific">Horticoccus luteus</name>
    <dbReference type="NCBI Taxonomy" id="2862869"/>
    <lineage>
        <taxon>Bacteria</taxon>
        <taxon>Pseudomonadati</taxon>
        <taxon>Verrucomicrobiota</taxon>
        <taxon>Opitutia</taxon>
        <taxon>Opitutales</taxon>
        <taxon>Opitutaceae</taxon>
        <taxon>Horticoccus</taxon>
    </lineage>
</organism>
<dbReference type="PANTHER" id="PTHR14463">
    <property type="entry name" value="LIPASE MATURATION FACTOR"/>
    <property type="match status" value="1"/>
</dbReference>
<evidence type="ECO:0000313" key="11">
    <source>
        <dbReference type="Proteomes" id="UP000825051"/>
    </source>
</evidence>
<reference evidence="10" key="1">
    <citation type="submission" date="2021-08" db="EMBL/GenBank/DDBJ databases">
        <title>Genome of a novel bacterium of the phylum Verrucomicrobia, Oleiharenicola sp. KSB-15.</title>
        <authorList>
            <person name="Chung J.-H."/>
            <person name="Ahn J.-H."/>
            <person name="Yoon Y."/>
            <person name="Kim D.-Y."/>
            <person name="An S.-H."/>
            <person name="Park I."/>
            <person name="Yeon J."/>
        </authorList>
    </citation>
    <scope>NUCLEOTIDE SEQUENCE</scope>
    <source>
        <strain evidence="10">KSB-15</strain>
    </source>
</reference>
<dbReference type="Proteomes" id="UP000825051">
    <property type="component" value="Chromosome"/>
</dbReference>
<keyword evidence="6 7" id="KW-0472">Membrane</keyword>
<dbReference type="SMART" id="SM00671">
    <property type="entry name" value="SEL1"/>
    <property type="match status" value="4"/>
</dbReference>